<dbReference type="PANTHER" id="PTHR43656:SF2">
    <property type="entry name" value="BINDING OXIDOREDUCTASE, PUTATIVE (AFU_ORTHOLOGUE AFUA_2G08260)-RELATED"/>
    <property type="match status" value="1"/>
</dbReference>
<dbReference type="SUPFAM" id="SSF51395">
    <property type="entry name" value="FMN-linked oxidoreductases"/>
    <property type="match status" value="1"/>
</dbReference>
<dbReference type="Proteomes" id="UP000093928">
    <property type="component" value="Unassembled WGS sequence"/>
</dbReference>
<dbReference type="RefSeq" id="WP_065143686.1">
    <property type="nucleotide sequence ID" value="NZ_LZLS01000085.1"/>
</dbReference>
<evidence type="ECO:0000313" key="4">
    <source>
        <dbReference type="EMBL" id="OBK28087.1"/>
    </source>
</evidence>
<comment type="caution">
    <text evidence="4">The sequence shown here is derived from an EMBL/GenBank/DDBJ whole genome shotgun (WGS) entry which is preliminary data.</text>
</comment>
<protein>
    <submittedName>
        <fullName evidence="4">NADH:flavin oxidoreductase</fullName>
    </submittedName>
</protein>
<keyword evidence="2" id="KW-0560">Oxidoreductase</keyword>
<sequence length="420" mass="45240">MPAETAPQAAPDVLAPAKLGPLTLRNRIIKAATFEARTPNALVTDDLIEYHRLPAAGGVGMTTVAYCAVSQGGRTEGNGIWMRPEAVPGFRRLTDAIHAEGAAVSAQIGHAGPVANARSNKATALAPVRFFNPIGMRFAKKASREDIDDVLADHARAARHAVEAGFDAVEIHLGHNYLASSFLSPLINRRTDEFGGSLANRAKVARGVVMAVRRAVDQGPRQIAITAKLNMSDGVRGGISNEEAITTAKWLEEDGALDAIELTAGSSLVNPMYLFHGDAPIKQFAGAFKPPLRWGIRMTGKKFLREYRYREAYLLREAKLFRAELKLPLILLGGITNRETMDLAMAEGFQFVAMGRALLAEPDLISKIARDGASVHSVCTHCNQCMPTVYSRTHCVLTGAPDRNPLPHAVPPSVQSPTDT</sequence>
<dbReference type="GO" id="GO:0010181">
    <property type="term" value="F:FMN binding"/>
    <property type="evidence" value="ECO:0007669"/>
    <property type="project" value="InterPro"/>
</dbReference>
<dbReference type="CDD" id="cd02803">
    <property type="entry name" value="OYE_like_FMN_family"/>
    <property type="match status" value="1"/>
</dbReference>
<name>A0A1A3P667_MYCAS</name>
<evidence type="ECO:0000313" key="5">
    <source>
        <dbReference type="Proteomes" id="UP000093928"/>
    </source>
</evidence>
<keyword evidence="1" id="KW-0285">Flavoprotein</keyword>
<dbReference type="InterPro" id="IPR001155">
    <property type="entry name" value="OxRdtase_FMN_N"/>
</dbReference>
<dbReference type="OrthoDB" id="3169239at2"/>
<reference evidence="4 5" key="1">
    <citation type="submission" date="2016-06" db="EMBL/GenBank/DDBJ databases">
        <authorList>
            <person name="Kjaerup R.B."/>
            <person name="Dalgaard T.S."/>
            <person name="Juul-Madsen H.R."/>
        </authorList>
    </citation>
    <scope>NUCLEOTIDE SEQUENCE [LARGE SCALE GENOMIC DNA]</scope>
    <source>
        <strain evidence="4 5">1165133.8</strain>
    </source>
</reference>
<dbReference type="Gene3D" id="3.20.20.70">
    <property type="entry name" value="Aldolase class I"/>
    <property type="match status" value="1"/>
</dbReference>
<dbReference type="EMBL" id="LZLS01000085">
    <property type="protein sequence ID" value="OBK28087.1"/>
    <property type="molecule type" value="Genomic_DNA"/>
</dbReference>
<dbReference type="InterPro" id="IPR051799">
    <property type="entry name" value="NADH_flavin_oxidoreductase"/>
</dbReference>
<dbReference type="InterPro" id="IPR013785">
    <property type="entry name" value="Aldolase_TIM"/>
</dbReference>
<proteinExistence type="predicted"/>
<evidence type="ECO:0000256" key="1">
    <source>
        <dbReference type="ARBA" id="ARBA00022630"/>
    </source>
</evidence>
<evidence type="ECO:0000256" key="2">
    <source>
        <dbReference type="ARBA" id="ARBA00023002"/>
    </source>
</evidence>
<dbReference type="AlphaFoldDB" id="A0A1A3P667"/>
<feature type="domain" description="NADH:flavin oxidoreductase/NADH oxidase N-terminal" evidence="3">
    <location>
        <begin position="14"/>
        <end position="254"/>
    </location>
</feature>
<dbReference type="GO" id="GO:0016491">
    <property type="term" value="F:oxidoreductase activity"/>
    <property type="evidence" value="ECO:0007669"/>
    <property type="project" value="UniProtKB-KW"/>
</dbReference>
<dbReference type="PANTHER" id="PTHR43656">
    <property type="entry name" value="BINDING OXIDOREDUCTASE, PUTATIVE (AFU_ORTHOLOGUE AFUA_2G08260)-RELATED"/>
    <property type="match status" value="1"/>
</dbReference>
<gene>
    <name evidence="4" type="ORF">A5634_21145</name>
</gene>
<evidence type="ECO:0000259" key="3">
    <source>
        <dbReference type="Pfam" id="PF00724"/>
    </source>
</evidence>
<dbReference type="Pfam" id="PF00724">
    <property type="entry name" value="Oxidored_FMN"/>
    <property type="match status" value="1"/>
</dbReference>
<accession>A0A1A3P667</accession>
<organism evidence="4 5">
    <name type="scientific">Mycobacterium asiaticum</name>
    <dbReference type="NCBI Taxonomy" id="1790"/>
    <lineage>
        <taxon>Bacteria</taxon>
        <taxon>Bacillati</taxon>
        <taxon>Actinomycetota</taxon>
        <taxon>Actinomycetes</taxon>
        <taxon>Mycobacteriales</taxon>
        <taxon>Mycobacteriaceae</taxon>
        <taxon>Mycobacterium</taxon>
    </lineage>
</organism>